<evidence type="ECO:0000313" key="2">
    <source>
        <dbReference type="EMBL" id="AHE65649.1"/>
    </source>
</evidence>
<sequence>MKRDIVSATPKFYLFDVGVANYLAKQKIIALKGAAAGKSFEHYILMELKAYIGMKRKRTEICYWRTKNGLEVDFILSQAHLAIEVKINEQVHQQDLKGLIAFCEENPQIKAMVVSQDKRPRALKINDELTINILPWQEFLEYLWEDKLF</sequence>
<evidence type="ECO:0000259" key="1">
    <source>
        <dbReference type="Pfam" id="PF13635"/>
    </source>
</evidence>
<feature type="domain" description="DUF4143" evidence="1">
    <location>
        <begin position="4"/>
        <end position="87"/>
    </location>
</feature>
<dbReference type="PANTHER" id="PTHR43566:SF2">
    <property type="entry name" value="DUF4143 DOMAIN-CONTAINING PROTEIN"/>
    <property type="match status" value="1"/>
</dbReference>
<protein>
    <recommendedName>
        <fullName evidence="1">DUF4143 domain-containing protein</fullName>
    </recommendedName>
</protein>
<organism evidence="2 3">
    <name type="scientific">Legionella oakridgensis ATCC 33761 = DSM 21215</name>
    <dbReference type="NCBI Taxonomy" id="1268635"/>
    <lineage>
        <taxon>Bacteria</taxon>
        <taxon>Pseudomonadati</taxon>
        <taxon>Pseudomonadota</taxon>
        <taxon>Gammaproteobacteria</taxon>
        <taxon>Legionellales</taxon>
        <taxon>Legionellaceae</taxon>
        <taxon>Legionella</taxon>
    </lineage>
</organism>
<dbReference type="RefSeq" id="WP_202961888.1">
    <property type="nucleotide sequence ID" value="NZ_CP004006.1"/>
</dbReference>
<accession>W0BB43</accession>
<dbReference type="InterPro" id="IPR025420">
    <property type="entry name" value="DUF4143"/>
</dbReference>
<reference evidence="2 3" key="1">
    <citation type="journal article" date="2013" name="Int. J. Med. Microbiol.">
        <title>Legionella oakridgensis ATCC 33761 genome sequence and phenotypic characterization reveals its replication capacity in amoebae.</title>
        <authorList>
            <person name="Brzuszkiewicz E."/>
            <person name="Schulz T."/>
            <person name="Rydzewski K."/>
            <person name="Daniel R."/>
            <person name="Gillmaier N."/>
            <person name="Dittmann C."/>
            <person name="Holland G."/>
            <person name="Schunder E."/>
            <person name="Lautner M."/>
            <person name="Eisenreich W."/>
            <person name="Luck C."/>
            <person name="Heuner K."/>
        </authorList>
    </citation>
    <scope>NUCLEOTIDE SEQUENCE [LARGE SCALE GENOMIC DNA]</scope>
    <source>
        <strain>OR-10</strain>
        <strain evidence="3">ATCC 33761</strain>
    </source>
</reference>
<evidence type="ECO:0000313" key="3">
    <source>
        <dbReference type="Proteomes" id="UP000018838"/>
    </source>
</evidence>
<dbReference type="PATRIC" id="fig|1268635.3.peg.61"/>
<dbReference type="EMBL" id="CP004006">
    <property type="protein sequence ID" value="AHE65649.1"/>
    <property type="molecule type" value="Genomic_DNA"/>
</dbReference>
<dbReference type="AlphaFoldDB" id="W0BB43"/>
<gene>
    <name evidence="2" type="ORF">Loa_00058</name>
</gene>
<proteinExistence type="predicted"/>
<name>W0BB43_9GAMM</name>
<dbReference type="PANTHER" id="PTHR43566">
    <property type="entry name" value="CONSERVED PROTEIN"/>
    <property type="match status" value="1"/>
</dbReference>
<dbReference type="Pfam" id="PF13635">
    <property type="entry name" value="DUF4143"/>
    <property type="match status" value="1"/>
</dbReference>
<dbReference type="eggNOG" id="COG1373">
    <property type="taxonomic scope" value="Bacteria"/>
</dbReference>
<dbReference type="Proteomes" id="UP000018838">
    <property type="component" value="Chromosome"/>
</dbReference>
<dbReference type="STRING" id="1268635.Loa_00058"/>
<keyword evidence="3" id="KW-1185">Reference proteome</keyword>
<dbReference type="HOGENOM" id="CLU_1765936_0_0_6"/>
<dbReference type="KEGG" id="lok:Loa_00058"/>